<keyword evidence="5" id="KW-1185">Reference proteome</keyword>
<dbReference type="PANTHER" id="PTHR21446:SF12">
    <property type="entry name" value="POTASSIUM CHANNEL TETRAMERIZATION DOMAIN CONTAINING 1"/>
    <property type="match status" value="1"/>
</dbReference>
<dbReference type="GO" id="GO:0003677">
    <property type="term" value="F:DNA binding"/>
    <property type="evidence" value="ECO:0007669"/>
    <property type="project" value="InterPro"/>
</dbReference>
<dbReference type="Pfam" id="PF00589">
    <property type="entry name" value="Phage_integrase"/>
    <property type="match status" value="1"/>
</dbReference>
<name>A0A015MTY4_RHIIW</name>
<dbReference type="SUPFAM" id="SSF56349">
    <property type="entry name" value="DNA breaking-rejoining enzymes"/>
    <property type="match status" value="1"/>
</dbReference>
<accession>A0A015MTY4</accession>
<dbReference type="AlphaFoldDB" id="A0A015MTY4"/>
<dbReference type="InterPro" id="IPR011010">
    <property type="entry name" value="DNA_brk_join_enz"/>
</dbReference>
<dbReference type="PROSITE" id="PS51898">
    <property type="entry name" value="TYR_RECOMBINASE"/>
    <property type="match status" value="1"/>
</dbReference>
<organism evidence="4 5">
    <name type="scientific">Rhizophagus irregularis (strain DAOM 197198w)</name>
    <name type="common">Glomus intraradices</name>
    <dbReference type="NCBI Taxonomy" id="1432141"/>
    <lineage>
        <taxon>Eukaryota</taxon>
        <taxon>Fungi</taxon>
        <taxon>Fungi incertae sedis</taxon>
        <taxon>Mucoromycota</taxon>
        <taxon>Glomeromycotina</taxon>
        <taxon>Glomeromycetes</taxon>
        <taxon>Glomerales</taxon>
        <taxon>Glomeraceae</taxon>
        <taxon>Rhizophagus</taxon>
    </lineage>
</organism>
<feature type="compositionally biased region" description="Basic and acidic residues" evidence="2">
    <location>
        <begin position="16"/>
        <end position="28"/>
    </location>
</feature>
<dbReference type="InterPro" id="IPR052787">
    <property type="entry name" value="MAVS"/>
</dbReference>
<dbReference type="HOGENOM" id="CLU_557942_0_0_1"/>
<dbReference type="Gene3D" id="1.10.443.10">
    <property type="entry name" value="Intergrase catalytic core"/>
    <property type="match status" value="1"/>
</dbReference>
<dbReference type="InterPro" id="IPR002104">
    <property type="entry name" value="Integrase_catalytic"/>
</dbReference>
<dbReference type="GO" id="GO:0006310">
    <property type="term" value="P:DNA recombination"/>
    <property type="evidence" value="ECO:0007669"/>
    <property type="project" value="UniProtKB-KW"/>
</dbReference>
<dbReference type="EMBL" id="JEMT01016652">
    <property type="protein sequence ID" value="EXX70198.1"/>
    <property type="molecule type" value="Genomic_DNA"/>
</dbReference>
<proteinExistence type="predicted"/>
<evidence type="ECO:0000259" key="3">
    <source>
        <dbReference type="PROSITE" id="PS51898"/>
    </source>
</evidence>
<feature type="domain" description="Tyr recombinase" evidence="3">
    <location>
        <begin position="147"/>
        <end position="368"/>
    </location>
</feature>
<dbReference type="PANTHER" id="PTHR21446">
    <property type="entry name" value="DUF3504 DOMAIN-CONTAINING PROTEIN"/>
    <property type="match status" value="1"/>
</dbReference>
<feature type="region of interest" description="Disordered" evidence="2">
    <location>
        <begin position="1"/>
        <end position="34"/>
    </location>
</feature>
<reference evidence="4 5" key="1">
    <citation type="submission" date="2014-02" db="EMBL/GenBank/DDBJ databases">
        <title>Single nucleus genome sequencing reveals high similarity among nuclei of an endomycorrhizal fungus.</title>
        <authorList>
            <person name="Lin K."/>
            <person name="Geurts R."/>
            <person name="Zhang Z."/>
            <person name="Limpens E."/>
            <person name="Saunders D.G."/>
            <person name="Mu D."/>
            <person name="Pang E."/>
            <person name="Cao H."/>
            <person name="Cha H."/>
            <person name="Lin T."/>
            <person name="Zhou Q."/>
            <person name="Shang Y."/>
            <person name="Li Y."/>
            <person name="Ivanov S."/>
            <person name="Sharma T."/>
            <person name="Velzen R.V."/>
            <person name="Ruijter N.D."/>
            <person name="Aanen D.K."/>
            <person name="Win J."/>
            <person name="Kamoun S."/>
            <person name="Bisseling T."/>
            <person name="Huang S."/>
        </authorList>
    </citation>
    <scope>NUCLEOTIDE SEQUENCE [LARGE SCALE GENOMIC DNA]</scope>
    <source>
        <strain evidence="5">DAOM197198w</strain>
    </source>
</reference>
<protein>
    <recommendedName>
        <fullName evidence="3">Tyr recombinase domain-containing protein</fullName>
    </recommendedName>
</protein>
<gene>
    <name evidence="4" type="ORF">RirG_089650</name>
</gene>
<evidence type="ECO:0000256" key="2">
    <source>
        <dbReference type="SAM" id="MobiDB-lite"/>
    </source>
</evidence>
<keyword evidence="1" id="KW-0233">DNA recombination</keyword>
<dbReference type="InterPro" id="IPR013762">
    <property type="entry name" value="Integrase-like_cat_sf"/>
</dbReference>
<dbReference type="Proteomes" id="UP000022910">
    <property type="component" value="Unassembled WGS sequence"/>
</dbReference>
<dbReference type="GO" id="GO:0015074">
    <property type="term" value="P:DNA integration"/>
    <property type="evidence" value="ECO:0007669"/>
    <property type="project" value="InterPro"/>
</dbReference>
<evidence type="ECO:0000256" key="1">
    <source>
        <dbReference type="ARBA" id="ARBA00023172"/>
    </source>
</evidence>
<dbReference type="OrthoDB" id="2341306at2759"/>
<evidence type="ECO:0000313" key="4">
    <source>
        <dbReference type="EMBL" id="EXX70198.1"/>
    </source>
</evidence>
<sequence>MTSKTTSKVSSKHNRAPYERPTQEEIKKYQNAATPAATQRNTEMWIKRLKEFQNDIGYVENIEDIQSKSQLCNILIEFIIKMRPVNKQYYSSESIYNCVSALNRYFQNHSAIAPLDLFSEPVFKPLLNVVHSKMRENEQLNSLDIKKGADPLTEDEQKQILCHSSMRGDNPEGLLRRGFFWIANLTAARGGSHINIMASDFQRRPDGGYNFIIIHEKNNQGGLNSRRKKGKTNQPRISIIPPDEFGTTNGSCHDISKYLRLRPENAEPNFYLRPISDIKKINEDLWYYPLHLGRDKLNQMLKTIATETGIDTVNKKISNHSTRKSAIQNLNNQDVDAQQIMAFSGHHSLAGVNAYRMPNEKQMMEVTKKAFPAQSNPSIVGKSSTLNTTRSSEFTRNSPISIEVVSKEEHCKSIIGLKSTSTKEIESTKVTKRDKFKTPFKGKFRSPLIDLNKKVPSDDSQSSQNMTLDLEGMKVHITNCNVTINISKN</sequence>
<evidence type="ECO:0000313" key="5">
    <source>
        <dbReference type="Proteomes" id="UP000022910"/>
    </source>
</evidence>
<comment type="caution">
    <text evidence="4">The sequence shown here is derived from an EMBL/GenBank/DDBJ whole genome shotgun (WGS) entry which is preliminary data.</text>
</comment>